<dbReference type="AlphaFoldDB" id="A0A7C4RUX6"/>
<name>A0A7C4RUX6_9BACT</name>
<evidence type="ECO:0008006" key="2">
    <source>
        <dbReference type="Google" id="ProtNLM"/>
    </source>
</evidence>
<accession>A0A7C4RUX6</accession>
<gene>
    <name evidence="1" type="ORF">ENS29_17610</name>
</gene>
<proteinExistence type="predicted"/>
<sequence length="135" mass="15462">MIRPPTMKRLLFALFAAGIVGFFVKPAVVIQNGSETLALFWRFQEGTLHFINSVTDRPVDIHFRITSTFSDFRMVTDELTEQYYTAGGYDVNDRLKPETTSILRSCSIRGIELTIGNHHWHIEGGCLEVRLIWTL</sequence>
<protein>
    <recommendedName>
        <fullName evidence="2">DUF1850 domain-containing protein</fullName>
    </recommendedName>
</protein>
<dbReference type="EMBL" id="DSUH01000399">
    <property type="protein sequence ID" value="HGU34639.1"/>
    <property type="molecule type" value="Genomic_DNA"/>
</dbReference>
<evidence type="ECO:0000313" key="1">
    <source>
        <dbReference type="EMBL" id="HGU34639.1"/>
    </source>
</evidence>
<organism evidence="1">
    <name type="scientific">Desulfatirhabdium butyrativorans</name>
    <dbReference type="NCBI Taxonomy" id="340467"/>
    <lineage>
        <taxon>Bacteria</taxon>
        <taxon>Pseudomonadati</taxon>
        <taxon>Thermodesulfobacteriota</taxon>
        <taxon>Desulfobacteria</taxon>
        <taxon>Desulfobacterales</taxon>
        <taxon>Desulfatirhabdiaceae</taxon>
        <taxon>Desulfatirhabdium</taxon>
    </lineage>
</organism>
<reference evidence="1" key="1">
    <citation type="journal article" date="2020" name="mSystems">
        <title>Genome- and Community-Level Interaction Insights into Carbon Utilization and Element Cycling Functions of Hydrothermarchaeota in Hydrothermal Sediment.</title>
        <authorList>
            <person name="Zhou Z."/>
            <person name="Liu Y."/>
            <person name="Xu W."/>
            <person name="Pan J."/>
            <person name="Luo Z.H."/>
            <person name="Li M."/>
        </authorList>
    </citation>
    <scope>NUCLEOTIDE SEQUENCE [LARGE SCALE GENOMIC DNA]</scope>
    <source>
        <strain evidence="1">SpSt-477</strain>
    </source>
</reference>
<comment type="caution">
    <text evidence="1">The sequence shown here is derived from an EMBL/GenBank/DDBJ whole genome shotgun (WGS) entry which is preliminary data.</text>
</comment>